<dbReference type="CDD" id="cd07185">
    <property type="entry name" value="OmpA_C-like"/>
    <property type="match status" value="1"/>
</dbReference>
<dbReference type="PROSITE" id="PS01068">
    <property type="entry name" value="OMPA_1"/>
    <property type="match status" value="1"/>
</dbReference>
<dbReference type="HAMAP" id="MF_02204">
    <property type="entry name" value="Pal"/>
    <property type="match status" value="1"/>
</dbReference>
<feature type="region of interest" description="Disordered" evidence="9">
    <location>
        <begin position="141"/>
        <end position="168"/>
    </location>
</feature>
<dbReference type="NCBIfam" id="TIGR02802">
    <property type="entry name" value="Pal_lipo"/>
    <property type="match status" value="1"/>
</dbReference>
<dbReference type="PRINTS" id="PR01021">
    <property type="entry name" value="OMPADOMAIN"/>
</dbReference>
<keyword evidence="7 8" id="KW-0131">Cell cycle</keyword>
<comment type="subunit">
    <text evidence="8">The Tol-Pal system is composed of five core proteins: the inner membrane proteins TolA, TolQ and TolR, the periplasmic protein TolB and the outer membrane protein Pal. They form a network linking the inner and outer membranes and the peptidoglycan layer.</text>
</comment>
<dbReference type="PANTHER" id="PTHR30329:SF21">
    <property type="entry name" value="LIPOPROTEIN YIAD-RELATED"/>
    <property type="match status" value="1"/>
</dbReference>
<comment type="caution">
    <text evidence="12">The sequence shown here is derived from an EMBL/GenBank/DDBJ whole genome shotgun (WGS) entry which is preliminary data.</text>
</comment>
<evidence type="ECO:0000256" key="7">
    <source>
        <dbReference type="ARBA" id="ARBA00023306"/>
    </source>
</evidence>
<feature type="signal peptide" evidence="10">
    <location>
        <begin position="1"/>
        <end position="18"/>
    </location>
</feature>
<evidence type="ECO:0000256" key="9">
    <source>
        <dbReference type="SAM" id="MobiDB-lite"/>
    </source>
</evidence>
<keyword evidence="3 8" id="KW-0472">Membrane</keyword>
<evidence type="ECO:0000313" key="13">
    <source>
        <dbReference type="Proteomes" id="UP000036959"/>
    </source>
</evidence>
<dbReference type="PROSITE" id="PS51257">
    <property type="entry name" value="PROKAR_LIPOPROTEIN"/>
    <property type="match status" value="1"/>
</dbReference>
<gene>
    <name evidence="8" type="primary">pal</name>
    <name evidence="12" type="ORF">BVER_02545</name>
</gene>
<keyword evidence="5 8" id="KW-0998">Cell outer membrane</keyword>
<accession>A0A0L0M4F0</accession>
<keyword evidence="2 8" id="KW-0732">Signal</keyword>
<dbReference type="PROSITE" id="PS51123">
    <property type="entry name" value="OMPA_2"/>
    <property type="match status" value="1"/>
</dbReference>
<evidence type="ECO:0000256" key="10">
    <source>
        <dbReference type="SAM" id="SignalP"/>
    </source>
</evidence>
<dbReference type="InterPro" id="IPR050330">
    <property type="entry name" value="Bact_OuterMem_StrucFunc"/>
</dbReference>
<evidence type="ECO:0000256" key="1">
    <source>
        <dbReference type="ARBA" id="ARBA00022618"/>
    </source>
</evidence>
<dbReference type="InterPro" id="IPR006665">
    <property type="entry name" value="OmpA-like"/>
</dbReference>
<reference evidence="13" key="1">
    <citation type="submission" date="2015-06" db="EMBL/GenBank/DDBJ databases">
        <title>Comparative genomics of Burkholderia leaf nodule symbionts.</title>
        <authorList>
            <person name="Carlier A."/>
            <person name="Eberl L."/>
            <person name="Pinto-Carbo M."/>
        </authorList>
    </citation>
    <scope>NUCLEOTIDE SEQUENCE [LARGE SCALE GENOMIC DNA]</scope>
    <source>
        <strain evidence="13">UZHbot4</strain>
    </source>
</reference>
<dbReference type="SUPFAM" id="SSF103088">
    <property type="entry name" value="OmpA-like"/>
    <property type="match status" value="1"/>
</dbReference>
<evidence type="ECO:0000256" key="5">
    <source>
        <dbReference type="ARBA" id="ARBA00023237"/>
    </source>
</evidence>
<protein>
    <recommendedName>
        <fullName evidence="8">Peptidoglycan-associated lipoprotein</fullName>
        <shortName evidence="8">PAL</shortName>
    </recommendedName>
</protein>
<dbReference type="RefSeq" id="WP_050455945.1">
    <property type="nucleotide sequence ID" value="NZ_LFJJ01000276.1"/>
</dbReference>
<dbReference type="Gene3D" id="3.30.1330.60">
    <property type="entry name" value="OmpA-like domain"/>
    <property type="match status" value="1"/>
</dbReference>
<sequence length="168" mass="18425">MMSKLRIGLAVAMVGALAACHSGVKLDEGANKGAVSTQPNPNDVKQVNIDPLNDPNSPLAKRSIYFDFDSYAVKDDYQPLLQQHSSYLKTHPERHVLIQGNTDERGTSEYNLALGQKRAEAVRRAMSLMGVADSQMEAVSLGKEKPTATGHDEASWAQNRRADLVYQQ</sequence>
<dbReference type="OrthoDB" id="9809164at2"/>
<dbReference type="PATRIC" id="fig|242163.4.peg.3874"/>
<dbReference type="InterPro" id="IPR039001">
    <property type="entry name" value="Pal"/>
</dbReference>
<evidence type="ECO:0000256" key="2">
    <source>
        <dbReference type="ARBA" id="ARBA00022729"/>
    </source>
</evidence>
<keyword evidence="1 8" id="KW-0132">Cell division</keyword>
<name>A0A0L0M4F0_9BURK</name>
<dbReference type="GO" id="GO:0009279">
    <property type="term" value="C:cell outer membrane"/>
    <property type="evidence" value="ECO:0007669"/>
    <property type="project" value="UniProtKB-SubCell"/>
</dbReference>
<comment type="subcellular location">
    <subcellularLocation>
        <location evidence="8">Cell outer membrane</location>
        <topology evidence="8">Lipid-anchor</topology>
    </subcellularLocation>
</comment>
<dbReference type="EMBL" id="LFJJ01000276">
    <property type="protein sequence ID" value="KND57135.1"/>
    <property type="molecule type" value="Genomic_DNA"/>
</dbReference>
<dbReference type="InterPro" id="IPR006690">
    <property type="entry name" value="OMPA-like_CS"/>
</dbReference>
<dbReference type="Pfam" id="PF00691">
    <property type="entry name" value="OmpA"/>
    <property type="match status" value="1"/>
</dbReference>
<proteinExistence type="inferred from homology"/>
<organism evidence="12 13">
    <name type="scientific">Candidatus Burkholderia verschuerenii</name>
    <dbReference type="NCBI Taxonomy" id="242163"/>
    <lineage>
        <taxon>Bacteria</taxon>
        <taxon>Pseudomonadati</taxon>
        <taxon>Pseudomonadota</taxon>
        <taxon>Betaproteobacteria</taxon>
        <taxon>Burkholderiales</taxon>
        <taxon>Burkholderiaceae</taxon>
        <taxon>Burkholderia</taxon>
    </lineage>
</organism>
<evidence type="ECO:0000256" key="3">
    <source>
        <dbReference type="ARBA" id="ARBA00023136"/>
    </source>
</evidence>
<dbReference type="GO" id="GO:0051301">
    <property type="term" value="P:cell division"/>
    <property type="evidence" value="ECO:0007669"/>
    <property type="project" value="UniProtKB-UniRule"/>
</dbReference>
<dbReference type="Proteomes" id="UP000036959">
    <property type="component" value="Unassembled WGS sequence"/>
</dbReference>
<evidence type="ECO:0000313" key="12">
    <source>
        <dbReference type="EMBL" id="KND57135.1"/>
    </source>
</evidence>
<dbReference type="PANTHER" id="PTHR30329">
    <property type="entry name" value="STATOR ELEMENT OF FLAGELLAR MOTOR COMPLEX"/>
    <property type="match status" value="1"/>
</dbReference>
<keyword evidence="13" id="KW-1185">Reference proteome</keyword>
<evidence type="ECO:0000256" key="8">
    <source>
        <dbReference type="HAMAP-Rule" id="MF_02204"/>
    </source>
</evidence>
<comment type="similarity">
    <text evidence="8">Belongs to the Pal lipoprotein family.</text>
</comment>
<comment type="function">
    <text evidence="8">Part of the Tol-Pal system, which plays a role in outer membrane invagination during cell division and is important for maintaining outer membrane integrity.</text>
</comment>
<feature type="chain" id="PRO_5005543992" description="Peptidoglycan-associated lipoprotein" evidence="10">
    <location>
        <begin position="19"/>
        <end position="168"/>
    </location>
</feature>
<feature type="domain" description="OmpA-like" evidence="11">
    <location>
        <begin position="53"/>
        <end position="168"/>
    </location>
</feature>
<evidence type="ECO:0000256" key="4">
    <source>
        <dbReference type="ARBA" id="ARBA00023139"/>
    </source>
</evidence>
<keyword evidence="4 8" id="KW-0564">Palmitate</keyword>
<dbReference type="InterPro" id="IPR036737">
    <property type="entry name" value="OmpA-like_sf"/>
</dbReference>
<feature type="compositionally biased region" description="Basic and acidic residues" evidence="9">
    <location>
        <begin position="142"/>
        <end position="154"/>
    </location>
</feature>
<evidence type="ECO:0000256" key="6">
    <source>
        <dbReference type="ARBA" id="ARBA00023288"/>
    </source>
</evidence>
<dbReference type="InterPro" id="IPR014169">
    <property type="entry name" value="Pal_lipo_C"/>
</dbReference>
<dbReference type="InterPro" id="IPR006664">
    <property type="entry name" value="OMP_bac"/>
</dbReference>
<evidence type="ECO:0000259" key="11">
    <source>
        <dbReference type="PROSITE" id="PS51123"/>
    </source>
</evidence>
<dbReference type="AlphaFoldDB" id="A0A0L0M4F0"/>
<keyword evidence="6 8" id="KW-0449">Lipoprotein</keyword>